<keyword evidence="8 12" id="KW-0238">DNA-binding</keyword>
<keyword evidence="6" id="KW-0805">Transcription regulation</keyword>
<dbReference type="AlphaFoldDB" id="A0A8J2HJD7"/>
<reference evidence="16" key="1">
    <citation type="submission" date="2021-04" db="EMBL/GenBank/DDBJ databases">
        <authorList>
            <person name="Chebbi M.A.C M."/>
        </authorList>
    </citation>
    <scope>NUCLEOTIDE SEQUENCE</scope>
</reference>
<keyword evidence="11" id="KW-0131">Cell cycle</keyword>
<evidence type="ECO:0000256" key="2">
    <source>
        <dbReference type="ARBA" id="ARBA00006177"/>
    </source>
</evidence>
<keyword evidence="4 12" id="KW-0863">Zinc-finger</keyword>
<evidence type="ECO:0000256" key="1">
    <source>
        <dbReference type="ARBA" id="ARBA00004642"/>
    </source>
</evidence>
<dbReference type="InterPro" id="IPR048365">
    <property type="entry name" value="TNP-like_RNaseH_N"/>
</dbReference>
<protein>
    <recommendedName>
        <fullName evidence="15">THAP-type domain-containing protein</fullName>
    </recommendedName>
</protein>
<dbReference type="Pfam" id="PF21787">
    <property type="entry name" value="TNP-like_RNaseH_N"/>
    <property type="match status" value="1"/>
</dbReference>
<evidence type="ECO:0000256" key="10">
    <source>
        <dbReference type="ARBA" id="ARBA00023242"/>
    </source>
</evidence>
<evidence type="ECO:0000256" key="8">
    <source>
        <dbReference type="ARBA" id="ARBA00023125"/>
    </source>
</evidence>
<dbReference type="GO" id="GO:0043565">
    <property type="term" value="F:sequence-specific DNA binding"/>
    <property type="evidence" value="ECO:0007669"/>
    <property type="project" value="InterPro"/>
</dbReference>
<proteinExistence type="inferred from homology"/>
<evidence type="ECO:0000256" key="11">
    <source>
        <dbReference type="ARBA" id="ARBA00023306"/>
    </source>
</evidence>
<dbReference type="EMBL" id="CAJNRD030001120">
    <property type="protein sequence ID" value="CAG5093279.1"/>
    <property type="molecule type" value="Genomic_DNA"/>
</dbReference>
<evidence type="ECO:0000256" key="12">
    <source>
        <dbReference type="PROSITE-ProRule" id="PRU00309"/>
    </source>
</evidence>
<evidence type="ECO:0000256" key="4">
    <source>
        <dbReference type="ARBA" id="ARBA00022771"/>
    </source>
</evidence>
<evidence type="ECO:0000313" key="16">
    <source>
        <dbReference type="EMBL" id="CAG5093279.1"/>
    </source>
</evidence>
<feature type="coiled-coil region" evidence="13">
    <location>
        <begin position="298"/>
        <end position="339"/>
    </location>
</feature>
<evidence type="ECO:0000256" key="9">
    <source>
        <dbReference type="ARBA" id="ARBA00023163"/>
    </source>
</evidence>
<evidence type="ECO:0000256" key="14">
    <source>
        <dbReference type="SAM" id="MobiDB-lite"/>
    </source>
</evidence>
<dbReference type="InterPro" id="IPR006612">
    <property type="entry name" value="THAP_Znf"/>
</dbReference>
<gene>
    <name evidence="16" type="ORF">HICCMSTLAB_LOCUS6720</name>
</gene>
<sequence>MIKYRVIKTFLYFSKDPEKLRKWSSGLNQDLTANKFVCELHFSNDDIIKRDIVELFNSDIFVSDRKKYTLKPNAIPTIIKNNTSLERSDLPSNPNNNVSTLENSTTRTSKDETLVGSLDLHVKVSNQDTSSSTPNLNYELPPDSQSENLSTEDTLIKLTIMELIEILRTKMLPEKWSWASDVQDYHKIYLFYADPKSLSLKFHVKIDEEFNITLTNMKTNKSTGISFDLLIVEDFWDLLKQLQSSVFCDGTGFDSERCSLSCINIITDKKHQHYQGIIRCQSCRVLRRQLQNRQNKSTKDLKLQCNNLKQQLKLQKRKSARLQRKNIELSQLIDEQKLKCAAVETKVIEKAIADLPEVQQKAVRACFDCAKLKNFKLRRYDVEWVYECLLIRIKSSALYDRLRERQILPLPCKDTLNSYIQKLDSAFGFPKAIFETLAYRASRMETYSKRGTLLIDEVALSEGVKLNSRTMKFDGFVDLGDHTPEKYLNTRADHALVFMFQPFQGDWVQVVGSFLTTSALIQKINIFNISQI</sequence>
<evidence type="ECO:0000256" key="5">
    <source>
        <dbReference type="ARBA" id="ARBA00022833"/>
    </source>
</evidence>
<dbReference type="GO" id="GO:0008270">
    <property type="term" value="F:zinc ion binding"/>
    <property type="evidence" value="ECO:0007669"/>
    <property type="project" value="UniProtKB-KW"/>
</dbReference>
<keyword evidence="7 13" id="KW-0175">Coiled coil</keyword>
<accession>A0A8J2HJD7</accession>
<dbReference type="PROSITE" id="PS50950">
    <property type="entry name" value="ZF_THAP"/>
    <property type="match status" value="1"/>
</dbReference>
<evidence type="ECO:0000256" key="13">
    <source>
        <dbReference type="SAM" id="Coils"/>
    </source>
</evidence>
<dbReference type="Proteomes" id="UP000786811">
    <property type="component" value="Unassembled WGS sequence"/>
</dbReference>
<keyword evidence="10" id="KW-0539">Nucleus</keyword>
<comment type="caution">
    <text evidence="16">The sequence shown here is derived from an EMBL/GenBank/DDBJ whole genome shotgun (WGS) entry which is preliminary data.</text>
</comment>
<feature type="compositionally biased region" description="Polar residues" evidence="14">
    <location>
        <begin position="85"/>
        <end position="107"/>
    </location>
</feature>
<evidence type="ECO:0000313" key="17">
    <source>
        <dbReference type="Proteomes" id="UP000786811"/>
    </source>
</evidence>
<keyword evidence="5" id="KW-0862">Zinc</keyword>
<dbReference type="PANTHER" id="PTHR46600:SF1">
    <property type="entry name" value="THAP DOMAIN-CONTAINING PROTEIN 1"/>
    <property type="match status" value="1"/>
</dbReference>
<dbReference type="Gene3D" id="6.20.210.20">
    <property type="entry name" value="THAP domain"/>
    <property type="match status" value="1"/>
</dbReference>
<comment type="subcellular location">
    <subcellularLocation>
        <location evidence="1">Nucleus</location>
        <location evidence="1">Nucleoplasm</location>
    </subcellularLocation>
</comment>
<evidence type="ECO:0000256" key="6">
    <source>
        <dbReference type="ARBA" id="ARBA00023015"/>
    </source>
</evidence>
<dbReference type="PANTHER" id="PTHR46600">
    <property type="entry name" value="THAP DOMAIN-CONTAINING"/>
    <property type="match status" value="1"/>
</dbReference>
<dbReference type="Pfam" id="PF05485">
    <property type="entry name" value="THAP"/>
    <property type="match status" value="1"/>
</dbReference>
<name>A0A8J2HJD7_COTCN</name>
<dbReference type="InterPro" id="IPR038441">
    <property type="entry name" value="THAP_Znf_sf"/>
</dbReference>
<feature type="region of interest" description="Disordered" evidence="14">
    <location>
        <begin position="126"/>
        <end position="148"/>
    </location>
</feature>
<dbReference type="OrthoDB" id="7675410at2759"/>
<dbReference type="GO" id="GO:0005654">
    <property type="term" value="C:nucleoplasm"/>
    <property type="evidence" value="ECO:0007669"/>
    <property type="project" value="UniProtKB-SubCell"/>
</dbReference>
<dbReference type="InterPro" id="IPR026516">
    <property type="entry name" value="THAP1/10"/>
</dbReference>
<feature type="region of interest" description="Disordered" evidence="14">
    <location>
        <begin position="85"/>
        <end position="109"/>
    </location>
</feature>
<keyword evidence="9" id="KW-0804">Transcription</keyword>
<comment type="similarity">
    <text evidence="2">Belongs to the THAP1 family.</text>
</comment>
<feature type="domain" description="THAP-type" evidence="15">
    <location>
        <begin position="1"/>
        <end position="79"/>
    </location>
</feature>
<dbReference type="SUPFAM" id="SSF57716">
    <property type="entry name" value="Glucocorticoid receptor-like (DNA-binding domain)"/>
    <property type="match status" value="1"/>
</dbReference>
<organism evidence="16 17">
    <name type="scientific">Cotesia congregata</name>
    <name type="common">Parasitoid wasp</name>
    <name type="synonym">Apanteles congregatus</name>
    <dbReference type="NCBI Taxonomy" id="51543"/>
    <lineage>
        <taxon>Eukaryota</taxon>
        <taxon>Metazoa</taxon>
        <taxon>Ecdysozoa</taxon>
        <taxon>Arthropoda</taxon>
        <taxon>Hexapoda</taxon>
        <taxon>Insecta</taxon>
        <taxon>Pterygota</taxon>
        <taxon>Neoptera</taxon>
        <taxon>Endopterygota</taxon>
        <taxon>Hymenoptera</taxon>
        <taxon>Apocrita</taxon>
        <taxon>Ichneumonoidea</taxon>
        <taxon>Braconidae</taxon>
        <taxon>Microgastrinae</taxon>
        <taxon>Cotesia</taxon>
    </lineage>
</organism>
<feature type="compositionally biased region" description="Polar residues" evidence="14">
    <location>
        <begin position="126"/>
        <end position="136"/>
    </location>
</feature>
<keyword evidence="17" id="KW-1185">Reference proteome</keyword>
<keyword evidence="3" id="KW-0479">Metal-binding</keyword>
<evidence type="ECO:0000256" key="3">
    <source>
        <dbReference type="ARBA" id="ARBA00022723"/>
    </source>
</evidence>
<evidence type="ECO:0000259" key="15">
    <source>
        <dbReference type="PROSITE" id="PS50950"/>
    </source>
</evidence>
<evidence type="ECO:0000256" key="7">
    <source>
        <dbReference type="ARBA" id="ARBA00023054"/>
    </source>
</evidence>